<feature type="compositionally biased region" description="Basic and acidic residues" evidence="1">
    <location>
        <begin position="82"/>
        <end position="92"/>
    </location>
</feature>
<reference evidence="3 4" key="1">
    <citation type="submission" date="2016-10" db="EMBL/GenBank/DDBJ databases">
        <authorList>
            <person name="de Groot N.N."/>
        </authorList>
    </citation>
    <scope>NUCLEOTIDE SEQUENCE [LARGE SCALE GENOMIC DNA]</scope>
    <source>
        <strain evidence="3 4">LMG 27731</strain>
    </source>
</reference>
<evidence type="ECO:0000256" key="1">
    <source>
        <dbReference type="SAM" id="MobiDB-lite"/>
    </source>
</evidence>
<dbReference type="EMBL" id="FPBH01000004">
    <property type="protein sequence ID" value="SFT82862.1"/>
    <property type="molecule type" value="Genomic_DNA"/>
</dbReference>
<dbReference type="AlphaFoldDB" id="A0A1I7B6U0"/>
<accession>A0A1I7B6U0</accession>
<dbReference type="RefSeq" id="WP_244179295.1">
    <property type="nucleotide sequence ID" value="NZ_FPBH01000004.1"/>
</dbReference>
<organism evidence="3 4">
    <name type="scientific">Paraburkholderia aspalathi</name>
    <dbReference type="NCBI Taxonomy" id="1324617"/>
    <lineage>
        <taxon>Bacteria</taxon>
        <taxon>Pseudomonadati</taxon>
        <taxon>Pseudomonadota</taxon>
        <taxon>Betaproteobacteria</taxon>
        <taxon>Burkholderiales</taxon>
        <taxon>Burkholderiaceae</taxon>
        <taxon>Paraburkholderia</taxon>
    </lineage>
</organism>
<feature type="region of interest" description="Disordered" evidence="1">
    <location>
        <begin position="32"/>
        <end position="100"/>
    </location>
</feature>
<evidence type="ECO:0000256" key="2">
    <source>
        <dbReference type="SAM" id="SignalP"/>
    </source>
</evidence>
<protein>
    <submittedName>
        <fullName evidence="3">Uncharacterized protein</fullName>
    </submittedName>
</protein>
<feature type="chain" id="PRO_5011717179" evidence="2">
    <location>
        <begin position="21"/>
        <end position="115"/>
    </location>
</feature>
<dbReference type="Proteomes" id="UP000198844">
    <property type="component" value="Unassembled WGS sequence"/>
</dbReference>
<feature type="signal peptide" evidence="2">
    <location>
        <begin position="1"/>
        <end position="20"/>
    </location>
</feature>
<feature type="compositionally biased region" description="Basic residues" evidence="1">
    <location>
        <begin position="41"/>
        <end position="53"/>
    </location>
</feature>
<sequence length="115" mass="12828">MTTVIRYGMFLLAIAFPAFAGARYVEVWNPPEARGDTQRARPVRKAPKHRRASMRTGRSQLHHHIVAAAPGPKASVAAGGHRTGEPRYDDIPRQMTPEGNVLRVDGRRAHVEIER</sequence>
<name>A0A1I7B6U0_9BURK</name>
<evidence type="ECO:0000313" key="3">
    <source>
        <dbReference type="EMBL" id="SFT82862.1"/>
    </source>
</evidence>
<proteinExistence type="predicted"/>
<keyword evidence="2" id="KW-0732">Signal</keyword>
<evidence type="ECO:0000313" key="4">
    <source>
        <dbReference type="Proteomes" id="UP000198844"/>
    </source>
</evidence>
<feature type="compositionally biased region" description="Low complexity" evidence="1">
    <location>
        <begin position="66"/>
        <end position="80"/>
    </location>
</feature>
<gene>
    <name evidence="3" type="ORF">SAMN05192563_1004227</name>
</gene>